<dbReference type="AlphaFoldDB" id="A0A6S7KEL7"/>
<dbReference type="EMBL" id="CACRXK020033509">
    <property type="protein sequence ID" value="CAB4043915.1"/>
    <property type="molecule type" value="Genomic_DNA"/>
</dbReference>
<dbReference type="Proteomes" id="UP001152795">
    <property type="component" value="Unassembled WGS sequence"/>
</dbReference>
<name>A0A6S7KEL7_PARCT</name>
<comment type="caution">
    <text evidence="1">The sequence shown here is derived from an EMBL/GenBank/DDBJ whole genome shotgun (WGS) entry which is preliminary data.</text>
</comment>
<reference evidence="1" key="1">
    <citation type="submission" date="2020-04" db="EMBL/GenBank/DDBJ databases">
        <authorList>
            <person name="Alioto T."/>
            <person name="Alioto T."/>
            <person name="Gomez Garrido J."/>
        </authorList>
    </citation>
    <scope>NUCLEOTIDE SEQUENCE</scope>
    <source>
        <strain evidence="1">A484AB</strain>
    </source>
</reference>
<protein>
    <submittedName>
        <fullName evidence="1">Uncharacterized protein</fullName>
    </submittedName>
</protein>
<organism evidence="1 2">
    <name type="scientific">Paramuricea clavata</name>
    <name type="common">Red gorgonian</name>
    <name type="synonym">Violescent sea-whip</name>
    <dbReference type="NCBI Taxonomy" id="317549"/>
    <lineage>
        <taxon>Eukaryota</taxon>
        <taxon>Metazoa</taxon>
        <taxon>Cnidaria</taxon>
        <taxon>Anthozoa</taxon>
        <taxon>Octocorallia</taxon>
        <taxon>Malacalcyonacea</taxon>
        <taxon>Plexauridae</taxon>
        <taxon>Paramuricea</taxon>
    </lineage>
</organism>
<feature type="non-terminal residue" evidence="1">
    <location>
        <position position="146"/>
    </location>
</feature>
<evidence type="ECO:0000313" key="2">
    <source>
        <dbReference type="Proteomes" id="UP001152795"/>
    </source>
</evidence>
<keyword evidence="2" id="KW-1185">Reference proteome</keyword>
<evidence type="ECO:0000313" key="1">
    <source>
        <dbReference type="EMBL" id="CAB4043915.1"/>
    </source>
</evidence>
<accession>A0A6S7KEL7</accession>
<proteinExistence type="predicted"/>
<sequence length="146" mass="16389">MWKTINQLTNKKSKTTKINELIIDQKVTTNPDEIAEGMNKYFNDIGTILADNLSNGHNSFEAYVNPTETTFEIQNISVVEVKSEISRIKTSKATGQDRISPKLLKDSVEVVAESLTNIFNKSIEKGVFPDDLKMACISPIHKGDWK</sequence>
<dbReference type="PANTHER" id="PTHR47510:SF3">
    <property type="entry name" value="ENDO_EXONUCLEASE_PHOSPHATASE DOMAIN-CONTAINING PROTEIN"/>
    <property type="match status" value="1"/>
</dbReference>
<dbReference type="OrthoDB" id="6775022at2759"/>
<dbReference type="PANTHER" id="PTHR47510">
    <property type="entry name" value="REVERSE TRANSCRIPTASE DOMAIN-CONTAINING PROTEIN"/>
    <property type="match status" value="1"/>
</dbReference>
<gene>
    <name evidence="1" type="ORF">PACLA_8A062367</name>
</gene>